<dbReference type="GO" id="GO:0004674">
    <property type="term" value="F:protein serine/threonine kinase activity"/>
    <property type="evidence" value="ECO:0007669"/>
    <property type="project" value="UniProtKB-KW"/>
</dbReference>
<dbReference type="PANTHER" id="PTHR35526">
    <property type="entry name" value="ANTI-SIGMA-F FACTOR RSBW-RELATED"/>
    <property type="match status" value="1"/>
</dbReference>
<name>A0A1I5SA32_9ACTN</name>
<accession>A0A1I5SA32</accession>
<evidence type="ECO:0000313" key="3">
    <source>
        <dbReference type="EMBL" id="SFP67126.1"/>
    </source>
</evidence>
<feature type="domain" description="Histidine kinase/HSP90-like ATPase" evidence="2">
    <location>
        <begin position="23"/>
        <end position="127"/>
    </location>
</feature>
<reference evidence="3 4" key="1">
    <citation type="submission" date="2016-10" db="EMBL/GenBank/DDBJ databases">
        <authorList>
            <person name="de Groot N.N."/>
        </authorList>
    </citation>
    <scope>NUCLEOTIDE SEQUENCE [LARGE SCALE GENOMIC DNA]</scope>
    <source>
        <strain evidence="3 4">DSM 43067</strain>
    </source>
</reference>
<dbReference type="AlphaFoldDB" id="A0A1I5SA32"/>
<dbReference type="InterPro" id="IPR003594">
    <property type="entry name" value="HATPase_dom"/>
</dbReference>
<dbReference type="InterPro" id="IPR050267">
    <property type="entry name" value="Anti-sigma-factor_SerPK"/>
</dbReference>
<dbReference type="OrthoDB" id="3478628at2"/>
<organism evidence="3 4">
    <name type="scientific">Actinomadura madurae</name>
    <dbReference type="NCBI Taxonomy" id="1993"/>
    <lineage>
        <taxon>Bacteria</taxon>
        <taxon>Bacillati</taxon>
        <taxon>Actinomycetota</taxon>
        <taxon>Actinomycetes</taxon>
        <taxon>Streptosporangiales</taxon>
        <taxon>Thermomonosporaceae</taxon>
        <taxon>Actinomadura</taxon>
    </lineage>
</organism>
<keyword evidence="4" id="KW-1185">Reference proteome</keyword>
<evidence type="ECO:0000256" key="1">
    <source>
        <dbReference type="ARBA" id="ARBA00022527"/>
    </source>
</evidence>
<dbReference type="RefSeq" id="WP_075023716.1">
    <property type="nucleotide sequence ID" value="NZ_FOVH01000016.1"/>
</dbReference>
<dbReference type="PANTHER" id="PTHR35526:SF3">
    <property type="entry name" value="ANTI-SIGMA-F FACTOR RSBW"/>
    <property type="match status" value="1"/>
</dbReference>
<dbReference type="Gene3D" id="3.30.565.10">
    <property type="entry name" value="Histidine kinase-like ATPase, C-terminal domain"/>
    <property type="match status" value="1"/>
</dbReference>
<gene>
    <name evidence="3" type="ORF">SAMN04489713_11679</name>
</gene>
<proteinExistence type="predicted"/>
<dbReference type="Proteomes" id="UP000183413">
    <property type="component" value="Unassembled WGS sequence"/>
</dbReference>
<dbReference type="EMBL" id="FOVH01000016">
    <property type="protein sequence ID" value="SFP67126.1"/>
    <property type="molecule type" value="Genomic_DNA"/>
</dbReference>
<dbReference type="STRING" id="1993.SAMN04489713_11679"/>
<dbReference type="SUPFAM" id="SSF55874">
    <property type="entry name" value="ATPase domain of HSP90 chaperone/DNA topoisomerase II/histidine kinase"/>
    <property type="match status" value="1"/>
</dbReference>
<keyword evidence="3" id="KW-0418">Kinase</keyword>
<sequence length="130" mass="14222">MSAAPQTPEVPTLVLDSTDQAPRLARRFLAEQFAGWGITDDYTGRLVVCELTTNACKHGEGPIVVRIYLDPDDGQPVIEVSDTGKGHPTVQPQNYAATSGRGLQLMAELVHEWGVKRLAGDRKVVWAKLR</sequence>
<keyword evidence="3" id="KW-0808">Transferase</keyword>
<protein>
    <submittedName>
        <fullName evidence="3">Histidine kinase-like ATPase domain-containing protein</fullName>
    </submittedName>
</protein>
<evidence type="ECO:0000313" key="4">
    <source>
        <dbReference type="Proteomes" id="UP000183413"/>
    </source>
</evidence>
<dbReference type="InterPro" id="IPR036890">
    <property type="entry name" value="HATPase_C_sf"/>
</dbReference>
<evidence type="ECO:0000259" key="2">
    <source>
        <dbReference type="Pfam" id="PF13581"/>
    </source>
</evidence>
<dbReference type="CDD" id="cd16936">
    <property type="entry name" value="HATPase_RsbW-like"/>
    <property type="match status" value="1"/>
</dbReference>
<dbReference type="Pfam" id="PF13581">
    <property type="entry name" value="HATPase_c_2"/>
    <property type="match status" value="1"/>
</dbReference>
<dbReference type="InParanoid" id="A0A1I5SA32"/>
<keyword evidence="1" id="KW-0723">Serine/threonine-protein kinase</keyword>